<keyword evidence="4" id="KW-1185">Reference proteome</keyword>
<accession>A0A4C1YCY8</accession>
<reference evidence="3 4" key="1">
    <citation type="journal article" date="2019" name="Commun. Biol.">
        <title>The bagworm genome reveals a unique fibroin gene that provides high tensile strength.</title>
        <authorList>
            <person name="Kono N."/>
            <person name="Nakamura H."/>
            <person name="Ohtoshi R."/>
            <person name="Tomita M."/>
            <person name="Numata K."/>
            <person name="Arakawa K."/>
        </authorList>
    </citation>
    <scope>NUCLEOTIDE SEQUENCE [LARGE SCALE GENOMIC DNA]</scope>
</reference>
<evidence type="ECO:0000313" key="3">
    <source>
        <dbReference type="EMBL" id="GBP72225.1"/>
    </source>
</evidence>
<dbReference type="EMBL" id="BGZK01001138">
    <property type="protein sequence ID" value="GBP72225.1"/>
    <property type="molecule type" value="Genomic_DNA"/>
</dbReference>
<evidence type="ECO:0000256" key="2">
    <source>
        <dbReference type="SAM" id="SignalP"/>
    </source>
</evidence>
<feature type="chain" id="PRO_5020024636" evidence="2">
    <location>
        <begin position="28"/>
        <end position="211"/>
    </location>
</feature>
<keyword evidence="2" id="KW-0732">Signal</keyword>
<feature type="region of interest" description="Disordered" evidence="1">
    <location>
        <begin position="92"/>
        <end position="114"/>
    </location>
</feature>
<sequence>MGKYLPHSIFFGLQLVPIIIIDHSALACTPYFQTFIRDCTGWCKCGTSPDREKAFDDVVLLDRLMAQLGKLGRDVKKPVYIKTATKWIEEEADPREKAHRPSIRKHSVMPQTSSEGAGLCDFTESLRVLRYRKTKYETPTDVRDYTTQRTECRYINVIDESSLCYMPTLSAHKSVLRLSPLHLQITPLLDAALEPATPTPDRPIASLRAFD</sequence>
<name>A0A4C1YCY8_EUMVA</name>
<dbReference type="AlphaFoldDB" id="A0A4C1YCY8"/>
<dbReference type="Proteomes" id="UP000299102">
    <property type="component" value="Unassembled WGS sequence"/>
</dbReference>
<proteinExistence type="predicted"/>
<evidence type="ECO:0000256" key="1">
    <source>
        <dbReference type="SAM" id="MobiDB-lite"/>
    </source>
</evidence>
<feature type="compositionally biased region" description="Basic residues" evidence="1">
    <location>
        <begin position="97"/>
        <end position="107"/>
    </location>
</feature>
<feature type="signal peptide" evidence="2">
    <location>
        <begin position="1"/>
        <end position="27"/>
    </location>
</feature>
<evidence type="ECO:0000313" key="4">
    <source>
        <dbReference type="Proteomes" id="UP000299102"/>
    </source>
</evidence>
<comment type="caution">
    <text evidence="3">The sequence shown here is derived from an EMBL/GenBank/DDBJ whole genome shotgun (WGS) entry which is preliminary data.</text>
</comment>
<organism evidence="3 4">
    <name type="scientific">Eumeta variegata</name>
    <name type="common">Bagworm moth</name>
    <name type="synonym">Eumeta japonica</name>
    <dbReference type="NCBI Taxonomy" id="151549"/>
    <lineage>
        <taxon>Eukaryota</taxon>
        <taxon>Metazoa</taxon>
        <taxon>Ecdysozoa</taxon>
        <taxon>Arthropoda</taxon>
        <taxon>Hexapoda</taxon>
        <taxon>Insecta</taxon>
        <taxon>Pterygota</taxon>
        <taxon>Neoptera</taxon>
        <taxon>Endopterygota</taxon>
        <taxon>Lepidoptera</taxon>
        <taxon>Glossata</taxon>
        <taxon>Ditrysia</taxon>
        <taxon>Tineoidea</taxon>
        <taxon>Psychidae</taxon>
        <taxon>Oiketicinae</taxon>
        <taxon>Eumeta</taxon>
    </lineage>
</organism>
<gene>
    <name evidence="3" type="ORF">EVAR_57991_1</name>
</gene>
<protein>
    <submittedName>
        <fullName evidence="3">Uncharacterized protein</fullName>
    </submittedName>
</protein>